<organism evidence="2 3">
    <name type="scientific">Sphingomonas lacunae</name>
    <dbReference type="NCBI Taxonomy" id="2698828"/>
    <lineage>
        <taxon>Bacteria</taxon>
        <taxon>Pseudomonadati</taxon>
        <taxon>Pseudomonadota</taxon>
        <taxon>Alphaproteobacteria</taxon>
        <taxon>Sphingomonadales</taxon>
        <taxon>Sphingomonadaceae</taxon>
        <taxon>Sphingomonas</taxon>
    </lineage>
</organism>
<keyword evidence="1" id="KW-0812">Transmembrane</keyword>
<dbReference type="KEGG" id="slan:GV829_03490"/>
<proteinExistence type="predicted"/>
<evidence type="ECO:0000313" key="3">
    <source>
        <dbReference type="Proteomes" id="UP000503018"/>
    </source>
</evidence>
<protein>
    <submittedName>
        <fullName evidence="2">DUF2939 domain-containing protein</fullName>
    </submittedName>
</protein>
<gene>
    <name evidence="2" type="ORF">GV829_03490</name>
</gene>
<reference evidence="2 3" key="1">
    <citation type="submission" date="2020-01" db="EMBL/GenBank/DDBJ databases">
        <title>Sphingomonas sp. strain CSW-10.</title>
        <authorList>
            <person name="Chen W.-M."/>
        </authorList>
    </citation>
    <scope>NUCLEOTIDE SEQUENCE [LARGE SCALE GENOMIC DNA]</scope>
    <source>
        <strain evidence="2 3">CSW-10</strain>
    </source>
</reference>
<keyword evidence="3" id="KW-1185">Reference proteome</keyword>
<evidence type="ECO:0000313" key="2">
    <source>
        <dbReference type="EMBL" id="QJQ31621.1"/>
    </source>
</evidence>
<keyword evidence="1" id="KW-1133">Transmembrane helix</keyword>
<dbReference type="EMBL" id="CP053015">
    <property type="protein sequence ID" value="QJQ31621.1"/>
    <property type="molecule type" value="Genomic_DNA"/>
</dbReference>
<feature type="transmembrane region" description="Helical" evidence="1">
    <location>
        <begin position="5"/>
        <end position="23"/>
    </location>
</feature>
<keyword evidence="1" id="KW-0472">Membrane</keyword>
<dbReference type="InterPro" id="IPR021330">
    <property type="entry name" value="DUF2939"/>
</dbReference>
<evidence type="ECO:0000256" key="1">
    <source>
        <dbReference type="SAM" id="Phobius"/>
    </source>
</evidence>
<name>A0A6M4AXF1_9SPHN</name>
<dbReference type="Proteomes" id="UP000503018">
    <property type="component" value="Chromosome"/>
</dbReference>
<accession>A0A6M4AXF1</accession>
<dbReference type="Pfam" id="PF11159">
    <property type="entry name" value="DUF2939"/>
    <property type="match status" value="1"/>
</dbReference>
<dbReference type="AlphaFoldDB" id="A0A6M4AXF1"/>
<sequence length="176" mass="19360">MNRKIGIIIAALMLLLTVGWYVGSPWWTLRQMRSAAVEGNVDALASSIDFDRVRASLKDQMNAMITRKLAEEQSDNPFMAFGAMLAPAIVNNMVDALVTKEGMRQMVLAGRLRPRDGADAGTRPVDYVIDRDGLDRFIVTPEGTGSQASFLFERDGFGWTLVEVRLPDDALSGTAH</sequence>
<dbReference type="RefSeq" id="WP_169943841.1">
    <property type="nucleotide sequence ID" value="NZ_CP053015.1"/>
</dbReference>